<evidence type="ECO:0000256" key="2">
    <source>
        <dbReference type="ARBA" id="ARBA00004653"/>
    </source>
</evidence>
<organism evidence="14 15">
    <name type="scientific">Symbiodinium microadriaticum</name>
    <name type="common">Dinoflagellate</name>
    <name type="synonym">Zooxanthella microadriatica</name>
    <dbReference type="NCBI Taxonomy" id="2951"/>
    <lineage>
        <taxon>Eukaryota</taxon>
        <taxon>Sar</taxon>
        <taxon>Alveolata</taxon>
        <taxon>Dinophyceae</taxon>
        <taxon>Suessiales</taxon>
        <taxon>Symbiodiniaceae</taxon>
        <taxon>Symbiodinium</taxon>
    </lineage>
</organism>
<evidence type="ECO:0000256" key="6">
    <source>
        <dbReference type="ARBA" id="ARBA00022475"/>
    </source>
</evidence>
<feature type="transmembrane region" description="Helical" evidence="13">
    <location>
        <begin position="69"/>
        <end position="87"/>
    </location>
</feature>
<reference evidence="14 15" key="1">
    <citation type="submission" date="2016-02" db="EMBL/GenBank/DDBJ databases">
        <title>Genome analysis of coral dinoflagellate symbionts highlights evolutionary adaptations to a symbiotic lifestyle.</title>
        <authorList>
            <person name="Aranda M."/>
            <person name="Li Y."/>
            <person name="Liew Y.J."/>
            <person name="Baumgarten S."/>
            <person name="Simakov O."/>
            <person name="Wilson M."/>
            <person name="Piel J."/>
            <person name="Ashoor H."/>
            <person name="Bougouffa S."/>
            <person name="Bajic V.B."/>
            <person name="Ryu T."/>
            <person name="Ravasi T."/>
            <person name="Bayer T."/>
            <person name="Micklem G."/>
            <person name="Kim H."/>
            <person name="Bhak J."/>
            <person name="Lajeunesse T.C."/>
            <person name="Voolstra C.R."/>
        </authorList>
    </citation>
    <scope>NUCLEOTIDE SEQUENCE [LARGE SCALE GENOMIC DNA]</scope>
    <source>
        <strain evidence="14 15">CCMP2467</strain>
    </source>
</reference>
<evidence type="ECO:0000256" key="5">
    <source>
        <dbReference type="ARBA" id="ARBA00022448"/>
    </source>
</evidence>
<dbReference type="GO" id="GO:0051119">
    <property type="term" value="F:sugar transmembrane transporter activity"/>
    <property type="evidence" value="ECO:0007669"/>
    <property type="project" value="InterPro"/>
</dbReference>
<keyword evidence="8 13" id="KW-0812">Transmembrane</keyword>
<feature type="transmembrane region" description="Helical" evidence="13">
    <location>
        <begin position="44"/>
        <end position="62"/>
    </location>
</feature>
<name>A0A1Q9DS40_SYMMI</name>
<protein>
    <recommendedName>
        <fullName evidence="4">Sugar transporter SWEET1</fullName>
    </recommendedName>
</protein>
<keyword evidence="15" id="KW-1185">Reference proteome</keyword>
<accession>A0A1Q9DS40</accession>
<dbReference type="Proteomes" id="UP000186817">
    <property type="component" value="Unassembled WGS sequence"/>
</dbReference>
<gene>
    <name evidence="14" type="primary">SWEET6B</name>
    <name evidence="14" type="ORF">AK812_SmicGene19620</name>
</gene>
<evidence type="ECO:0000256" key="3">
    <source>
        <dbReference type="ARBA" id="ARBA00007809"/>
    </source>
</evidence>
<keyword evidence="11" id="KW-0333">Golgi apparatus</keyword>
<dbReference type="PANTHER" id="PTHR10791:SF30">
    <property type="entry name" value="SUGAR TRANSPORTER SWEET1"/>
    <property type="match status" value="1"/>
</dbReference>
<evidence type="ECO:0000313" key="14">
    <source>
        <dbReference type="EMBL" id="OLP97985.1"/>
    </source>
</evidence>
<dbReference type="InterPro" id="IPR047664">
    <property type="entry name" value="SWEET"/>
</dbReference>
<comment type="similarity">
    <text evidence="3">Belongs to the SWEET sugar transporter family.</text>
</comment>
<dbReference type="Pfam" id="PF03083">
    <property type="entry name" value="MtN3_slv"/>
    <property type="match status" value="2"/>
</dbReference>
<keyword evidence="6" id="KW-1003">Cell membrane</keyword>
<evidence type="ECO:0000256" key="1">
    <source>
        <dbReference type="ARBA" id="ARBA00004651"/>
    </source>
</evidence>
<keyword evidence="5" id="KW-0813">Transport</keyword>
<evidence type="ECO:0000256" key="13">
    <source>
        <dbReference type="SAM" id="Phobius"/>
    </source>
</evidence>
<keyword evidence="10 13" id="KW-1133">Transmembrane helix</keyword>
<keyword evidence="7 14" id="KW-0762">Sugar transport</keyword>
<dbReference type="InterPro" id="IPR004316">
    <property type="entry name" value="SWEET_rpt"/>
</dbReference>
<comment type="subcellular location">
    <subcellularLocation>
        <location evidence="1">Cell membrane</location>
        <topology evidence="1">Multi-pass membrane protein</topology>
    </subcellularLocation>
    <subcellularLocation>
        <location evidence="2">Golgi apparatus membrane</location>
        <topology evidence="2">Multi-pass membrane protein</topology>
    </subcellularLocation>
</comment>
<dbReference type="EMBL" id="LSRX01000413">
    <property type="protein sequence ID" value="OLP97985.1"/>
    <property type="molecule type" value="Genomic_DNA"/>
</dbReference>
<keyword evidence="9" id="KW-0677">Repeat</keyword>
<proteinExistence type="inferred from homology"/>
<dbReference type="AlphaFoldDB" id="A0A1Q9DS40"/>
<feature type="transmembrane region" description="Helical" evidence="13">
    <location>
        <begin position="220"/>
        <end position="239"/>
    </location>
</feature>
<dbReference type="FunFam" id="1.20.1280.290:FF:000004">
    <property type="entry name" value="Sugar transporter SWEET"/>
    <property type="match status" value="1"/>
</dbReference>
<feature type="transmembrane region" description="Helical" evidence="13">
    <location>
        <begin position="7"/>
        <end position="24"/>
    </location>
</feature>
<dbReference type="OMA" id="LTIMRRV"/>
<feature type="transmembrane region" description="Helical" evidence="13">
    <location>
        <begin position="192"/>
        <end position="214"/>
    </location>
</feature>
<evidence type="ECO:0000256" key="9">
    <source>
        <dbReference type="ARBA" id="ARBA00022737"/>
    </source>
</evidence>
<evidence type="ECO:0000256" key="7">
    <source>
        <dbReference type="ARBA" id="ARBA00022597"/>
    </source>
</evidence>
<feature type="transmembrane region" description="Helical" evidence="13">
    <location>
        <begin position="127"/>
        <end position="149"/>
    </location>
</feature>
<evidence type="ECO:0000256" key="4">
    <source>
        <dbReference type="ARBA" id="ARBA00021741"/>
    </source>
</evidence>
<evidence type="ECO:0000313" key="15">
    <source>
        <dbReference type="Proteomes" id="UP000186817"/>
    </source>
</evidence>
<sequence>MATAEEFGAFFGYAGMVMTFVYFLSPLPTCINVHKSKDVQEFSVFPPLSCEVFFLYSQLMFARFFQVQQYAVGVVNCSLWVYWAIVTMQISSDNLTPNLLINGIGLFQFVAYVSIFMVYAKSRTREFLRLIMALLLFEVILILSFEGIVPRFGDGKLKSRVSGLVTDVLNILLYGSPLIVMRKVIRTKSVKYMPLPMSVLTLVICILWSTQAIFISNMTVLVPNAVGTLLGVAQLILYARRAPSLAQIAQDGHDATFNQEPPSEQQHNYMRTADPPAAAKTRTRVPRCSVPLSDARVSAVLLHLRSSKSCHWAMDQTL</sequence>
<dbReference type="GO" id="GO:0005886">
    <property type="term" value="C:plasma membrane"/>
    <property type="evidence" value="ECO:0007669"/>
    <property type="project" value="UniProtKB-SubCell"/>
</dbReference>
<keyword evidence="12 13" id="KW-0472">Membrane</keyword>
<evidence type="ECO:0000256" key="8">
    <source>
        <dbReference type="ARBA" id="ARBA00022692"/>
    </source>
</evidence>
<feature type="transmembrane region" description="Helical" evidence="13">
    <location>
        <begin position="99"/>
        <end position="120"/>
    </location>
</feature>
<dbReference type="OrthoDB" id="409725at2759"/>
<dbReference type="GO" id="GO:0000139">
    <property type="term" value="C:Golgi membrane"/>
    <property type="evidence" value="ECO:0007669"/>
    <property type="project" value="UniProtKB-SubCell"/>
</dbReference>
<evidence type="ECO:0000256" key="10">
    <source>
        <dbReference type="ARBA" id="ARBA00022989"/>
    </source>
</evidence>
<evidence type="ECO:0000256" key="11">
    <source>
        <dbReference type="ARBA" id="ARBA00023034"/>
    </source>
</evidence>
<dbReference type="Gene3D" id="1.20.1280.290">
    <property type="match status" value="2"/>
</dbReference>
<evidence type="ECO:0000256" key="12">
    <source>
        <dbReference type="ARBA" id="ARBA00023136"/>
    </source>
</evidence>
<dbReference type="PANTHER" id="PTHR10791">
    <property type="entry name" value="RAG1-ACTIVATING PROTEIN 1"/>
    <property type="match status" value="1"/>
</dbReference>
<feature type="transmembrane region" description="Helical" evidence="13">
    <location>
        <begin position="161"/>
        <end position="180"/>
    </location>
</feature>
<comment type="caution">
    <text evidence="14">The sequence shown here is derived from an EMBL/GenBank/DDBJ whole genome shotgun (WGS) entry which is preliminary data.</text>
</comment>